<evidence type="ECO:0000313" key="6">
    <source>
        <dbReference type="Proteomes" id="UP000557717"/>
    </source>
</evidence>
<dbReference type="Pfam" id="PF00356">
    <property type="entry name" value="LacI"/>
    <property type="match status" value="1"/>
</dbReference>
<dbReference type="Proteomes" id="UP000557717">
    <property type="component" value="Unassembled WGS sequence"/>
</dbReference>
<sequence length="407" mass="45390">MKGLEENSWVWTVLVHIKQQEIEREGNPRQTYAFKLAGKAGDLRPIIAARRVARWTAVTNPDPEKRVTQRDVARELGVSIATVSLGLRNSPEISPARCREIQAAAERMGYLPNPAAAELAHHRRRSSTLPIIASMAWINAWQPPDRLSSYRQFDAYWTGAFNAARKLGYQLEEFRLGDDLAADRLDRILSARGIRGIMLPPQRDQPAWGDFPWQNYSVIRFGRSLKEPACHIVSSDHVANAMRAFAEIQCRGYRRIGFLTDEDETMRRGGHHFEAGVLMAQRFSSEDERVPICVITRVPNSGRAERVARWVAGNGIDAVFTDVANAPDIIRRAALRIPEDVAVSATNVADIEIPAGIDQQPLEIGRVGALLLHSLISNHERGIPVIPRQVLVDGSWVDGASLPDRSV</sequence>
<reference evidence="5 6" key="1">
    <citation type="submission" date="2020-08" db="EMBL/GenBank/DDBJ databases">
        <title>Genomic Encyclopedia of Type Strains, Phase IV (KMG-IV): sequencing the most valuable type-strain genomes for metagenomic binning, comparative biology and taxonomic classification.</title>
        <authorList>
            <person name="Goeker M."/>
        </authorList>
    </citation>
    <scope>NUCLEOTIDE SEQUENCE [LARGE SCALE GENOMIC DNA]</scope>
    <source>
        <strain evidence="5 6">YC6886</strain>
    </source>
</reference>
<keyword evidence="2 5" id="KW-0238">DNA-binding</keyword>
<feature type="domain" description="HTH lacI-type" evidence="4">
    <location>
        <begin position="67"/>
        <end position="121"/>
    </location>
</feature>
<dbReference type="GO" id="GO:0003700">
    <property type="term" value="F:DNA-binding transcription factor activity"/>
    <property type="evidence" value="ECO:0007669"/>
    <property type="project" value="TreeGrafter"/>
</dbReference>
<evidence type="ECO:0000259" key="4">
    <source>
        <dbReference type="PROSITE" id="PS50932"/>
    </source>
</evidence>
<dbReference type="PROSITE" id="PS50932">
    <property type="entry name" value="HTH_LACI_2"/>
    <property type="match status" value="1"/>
</dbReference>
<comment type="caution">
    <text evidence="5">The sequence shown here is derived from an EMBL/GenBank/DDBJ whole genome shotgun (WGS) entry which is preliminary data.</text>
</comment>
<proteinExistence type="predicted"/>
<dbReference type="CDD" id="cd01392">
    <property type="entry name" value="HTH_LacI"/>
    <property type="match status" value="1"/>
</dbReference>
<dbReference type="Gene3D" id="1.10.260.40">
    <property type="entry name" value="lambda repressor-like DNA-binding domains"/>
    <property type="match status" value="1"/>
</dbReference>
<keyword evidence="1" id="KW-0805">Transcription regulation</keyword>
<dbReference type="SUPFAM" id="SSF47413">
    <property type="entry name" value="lambda repressor-like DNA-binding domains"/>
    <property type="match status" value="1"/>
</dbReference>
<dbReference type="AlphaFoldDB" id="A0A840V670"/>
<evidence type="ECO:0000256" key="2">
    <source>
        <dbReference type="ARBA" id="ARBA00023125"/>
    </source>
</evidence>
<dbReference type="Gene3D" id="3.40.50.2300">
    <property type="match status" value="2"/>
</dbReference>
<protein>
    <submittedName>
        <fullName evidence="5">DNA-binding LacI/PurR family transcriptional regulator</fullName>
    </submittedName>
</protein>
<name>A0A840V670_9BACT</name>
<dbReference type="Pfam" id="PF13377">
    <property type="entry name" value="Peripla_BP_3"/>
    <property type="match status" value="1"/>
</dbReference>
<dbReference type="EMBL" id="JACHFD010000026">
    <property type="protein sequence ID" value="MBB5353462.1"/>
    <property type="molecule type" value="Genomic_DNA"/>
</dbReference>
<dbReference type="SUPFAM" id="SSF53822">
    <property type="entry name" value="Periplasmic binding protein-like I"/>
    <property type="match status" value="1"/>
</dbReference>
<evidence type="ECO:0000313" key="5">
    <source>
        <dbReference type="EMBL" id="MBB5353462.1"/>
    </source>
</evidence>
<accession>A0A840V670</accession>
<dbReference type="InterPro" id="IPR010982">
    <property type="entry name" value="Lambda_DNA-bd_dom_sf"/>
</dbReference>
<dbReference type="PANTHER" id="PTHR30146:SF109">
    <property type="entry name" value="HTH-TYPE TRANSCRIPTIONAL REGULATOR GALS"/>
    <property type="match status" value="1"/>
</dbReference>
<dbReference type="SMART" id="SM00354">
    <property type="entry name" value="HTH_LACI"/>
    <property type="match status" value="1"/>
</dbReference>
<dbReference type="PANTHER" id="PTHR30146">
    <property type="entry name" value="LACI-RELATED TRANSCRIPTIONAL REPRESSOR"/>
    <property type="match status" value="1"/>
</dbReference>
<evidence type="ECO:0000256" key="3">
    <source>
        <dbReference type="ARBA" id="ARBA00023163"/>
    </source>
</evidence>
<organism evidence="5 6">
    <name type="scientific">Haloferula luteola</name>
    <dbReference type="NCBI Taxonomy" id="595692"/>
    <lineage>
        <taxon>Bacteria</taxon>
        <taxon>Pseudomonadati</taxon>
        <taxon>Verrucomicrobiota</taxon>
        <taxon>Verrucomicrobiia</taxon>
        <taxon>Verrucomicrobiales</taxon>
        <taxon>Verrucomicrobiaceae</taxon>
        <taxon>Haloferula</taxon>
    </lineage>
</organism>
<gene>
    <name evidence="5" type="ORF">HNR46_003723</name>
</gene>
<keyword evidence="6" id="KW-1185">Reference proteome</keyword>
<dbReference type="InterPro" id="IPR028082">
    <property type="entry name" value="Peripla_BP_I"/>
</dbReference>
<dbReference type="InterPro" id="IPR000843">
    <property type="entry name" value="HTH_LacI"/>
</dbReference>
<dbReference type="InterPro" id="IPR046335">
    <property type="entry name" value="LacI/GalR-like_sensor"/>
</dbReference>
<dbReference type="GO" id="GO:0000976">
    <property type="term" value="F:transcription cis-regulatory region binding"/>
    <property type="evidence" value="ECO:0007669"/>
    <property type="project" value="TreeGrafter"/>
</dbReference>
<evidence type="ECO:0000256" key="1">
    <source>
        <dbReference type="ARBA" id="ARBA00023015"/>
    </source>
</evidence>
<keyword evidence="3" id="KW-0804">Transcription</keyword>